<evidence type="ECO:0000256" key="3">
    <source>
        <dbReference type="ARBA" id="ARBA00022833"/>
    </source>
</evidence>
<keyword evidence="3" id="KW-0862">Zinc</keyword>
<evidence type="ECO:0000256" key="5">
    <source>
        <dbReference type="SAM" id="Coils"/>
    </source>
</evidence>
<evidence type="ECO:0000256" key="4">
    <source>
        <dbReference type="PROSITE-ProRule" id="PRU00175"/>
    </source>
</evidence>
<dbReference type="PROSITE" id="PS50089">
    <property type="entry name" value="ZF_RING_2"/>
    <property type="match status" value="1"/>
</dbReference>
<keyword evidence="1" id="KW-0479">Metal-binding</keyword>
<feature type="domain" description="RING-type" evidence="6">
    <location>
        <begin position="25"/>
        <end position="65"/>
    </location>
</feature>
<keyword evidence="5" id="KW-0175">Coiled coil</keyword>
<dbReference type="EMBL" id="OU015568">
    <property type="protein sequence ID" value="CAG5085152.1"/>
    <property type="molecule type" value="Genomic_DNA"/>
</dbReference>
<evidence type="ECO:0000256" key="2">
    <source>
        <dbReference type="ARBA" id="ARBA00022771"/>
    </source>
</evidence>
<protein>
    <submittedName>
        <fullName evidence="7">Oidioi.mRNA.OKI2018_I69.PAR.g10822.t1.cds</fullName>
    </submittedName>
</protein>
<organism evidence="7 8">
    <name type="scientific">Oikopleura dioica</name>
    <name type="common">Tunicate</name>
    <dbReference type="NCBI Taxonomy" id="34765"/>
    <lineage>
        <taxon>Eukaryota</taxon>
        <taxon>Metazoa</taxon>
        <taxon>Chordata</taxon>
        <taxon>Tunicata</taxon>
        <taxon>Appendicularia</taxon>
        <taxon>Copelata</taxon>
        <taxon>Oikopleuridae</taxon>
        <taxon>Oikopleura</taxon>
    </lineage>
</organism>
<feature type="coiled-coil region" evidence="5">
    <location>
        <begin position="136"/>
        <end position="170"/>
    </location>
</feature>
<evidence type="ECO:0000259" key="6">
    <source>
        <dbReference type="PROSITE" id="PS50089"/>
    </source>
</evidence>
<name>A0ABN7RSK8_OIKDI</name>
<dbReference type="InterPro" id="IPR001841">
    <property type="entry name" value="Znf_RING"/>
</dbReference>
<evidence type="ECO:0000313" key="7">
    <source>
        <dbReference type="EMBL" id="CAG5085152.1"/>
    </source>
</evidence>
<dbReference type="InterPro" id="IPR013083">
    <property type="entry name" value="Znf_RING/FYVE/PHD"/>
</dbReference>
<dbReference type="Proteomes" id="UP001158576">
    <property type="component" value="Chromosome PAR"/>
</dbReference>
<sequence length="283" mass="32329">MGIDATIDDSATFKMDEALSSKIFCSVCTFILEDPVSLVCCGAHLCSKCCDDVRRSQYPNCPLCRKAYFMSTKGYLMASVLSTVRLVCENADCRASVPYDEYEAHKKSCQEWAEKECPECKKATSVKKSHEHLACLETLATKLTAAEEQIRELKKEIEEMKEEQPRRSKRIKIEPGTIYERKLFPKLHSDEKIEVAENGWSLRFKGSGNRRRPYRLWIWTNDGAVRFKAVAEEINIDNGDEKSSSTIKSEADGPYKEGIMFKCTEYFCFKSSSRNCRKNVHKG</sequence>
<reference evidence="7 8" key="1">
    <citation type="submission" date="2021-04" db="EMBL/GenBank/DDBJ databases">
        <authorList>
            <person name="Bliznina A."/>
        </authorList>
    </citation>
    <scope>NUCLEOTIDE SEQUENCE [LARGE SCALE GENOMIC DNA]</scope>
</reference>
<dbReference type="InterPro" id="IPR052088">
    <property type="entry name" value="E3_ubiquitin-ligase_SINA"/>
</dbReference>
<dbReference type="SUPFAM" id="SSF57850">
    <property type="entry name" value="RING/U-box"/>
    <property type="match status" value="1"/>
</dbReference>
<keyword evidence="2 4" id="KW-0863">Zinc-finger</keyword>
<proteinExistence type="predicted"/>
<evidence type="ECO:0000313" key="8">
    <source>
        <dbReference type="Proteomes" id="UP001158576"/>
    </source>
</evidence>
<dbReference type="PANTHER" id="PTHR10315">
    <property type="entry name" value="E3 UBIQUITIN PROTEIN LIGASE SIAH"/>
    <property type="match status" value="1"/>
</dbReference>
<keyword evidence="8" id="KW-1185">Reference proteome</keyword>
<gene>
    <name evidence="7" type="ORF">OKIOD_LOCUS2380</name>
</gene>
<dbReference type="PANTHER" id="PTHR10315:SF117">
    <property type="entry name" value="RING-TYPE E3 UBIQUITIN TRANSFERASE"/>
    <property type="match status" value="1"/>
</dbReference>
<dbReference type="Gene3D" id="3.30.40.10">
    <property type="entry name" value="Zinc/RING finger domain, C3HC4 (zinc finger)"/>
    <property type="match status" value="1"/>
</dbReference>
<accession>A0ABN7RSK8</accession>
<evidence type="ECO:0000256" key="1">
    <source>
        <dbReference type="ARBA" id="ARBA00022723"/>
    </source>
</evidence>